<dbReference type="eggNOG" id="COG3203">
    <property type="taxonomic scope" value="Bacteria"/>
</dbReference>
<keyword evidence="1" id="KW-0732">Signal</keyword>
<proteinExistence type="predicted"/>
<feature type="signal peptide" evidence="1">
    <location>
        <begin position="1"/>
        <end position="21"/>
    </location>
</feature>
<dbReference type="Gene3D" id="2.60.40.1120">
    <property type="entry name" value="Carboxypeptidase-like, regulatory domain"/>
    <property type="match status" value="1"/>
</dbReference>
<dbReference type="HOGENOM" id="CLU_015931_2_0_10"/>
<dbReference type="InterPro" id="IPR008969">
    <property type="entry name" value="CarboxyPept-like_regulatory"/>
</dbReference>
<dbReference type="EMBL" id="CP001712">
    <property type="protein sequence ID" value="EAR14395.1"/>
    <property type="molecule type" value="Genomic_DNA"/>
</dbReference>
<protein>
    <recommendedName>
        <fullName evidence="4">Outer membrane protein</fullName>
    </recommendedName>
</protein>
<dbReference type="PROSITE" id="PS51257">
    <property type="entry name" value="PROKAR_LIPOPROTEIN"/>
    <property type="match status" value="1"/>
</dbReference>
<evidence type="ECO:0000256" key="1">
    <source>
        <dbReference type="SAM" id="SignalP"/>
    </source>
</evidence>
<dbReference type="InterPro" id="IPR043741">
    <property type="entry name" value="DUF5686"/>
</dbReference>
<evidence type="ECO:0000313" key="2">
    <source>
        <dbReference type="EMBL" id="EAR14395.1"/>
    </source>
</evidence>
<gene>
    <name evidence="2" type="ordered locus">RB2501_03185</name>
</gene>
<dbReference type="Pfam" id="PF18939">
    <property type="entry name" value="DUF5686"/>
    <property type="match status" value="1"/>
</dbReference>
<evidence type="ECO:0008006" key="4">
    <source>
        <dbReference type="Google" id="ProtNLM"/>
    </source>
</evidence>
<reference evidence="2 3" key="1">
    <citation type="journal article" date="2009" name="J. Bacteriol.">
        <title>Complete genome sequence of Robiginitalea biformata HTCC2501.</title>
        <authorList>
            <person name="Oh H.M."/>
            <person name="Giovannoni S.J."/>
            <person name="Lee K."/>
            <person name="Ferriera S."/>
            <person name="Johnson J."/>
            <person name="Cho J.C."/>
        </authorList>
    </citation>
    <scope>NUCLEOTIDE SEQUENCE [LARGE SCALE GENOMIC DNA]</scope>
    <source>
        <strain evidence="3">ATCC BAA-864 / HTCC2501 / KCTC 12146</strain>
    </source>
</reference>
<dbReference type="Pfam" id="PF13715">
    <property type="entry name" value="CarbopepD_reg_2"/>
    <property type="match status" value="1"/>
</dbReference>
<name>A4CPS4_ROBBH</name>
<dbReference type="OrthoDB" id="983143at2"/>
<evidence type="ECO:0000313" key="3">
    <source>
        <dbReference type="Proteomes" id="UP000009049"/>
    </source>
</evidence>
<dbReference type="RefSeq" id="WP_015755831.1">
    <property type="nucleotide sequence ID" value="NC_013222.1"/>
</dbReference>
<dbReference type="STRING" id="313596.RB2501_03185"/>
<sequence length="834" mass="95582">MSVRRYLFPILLLFACQVLWSQTKAGGLVVDASGDPVAFANILFAGSSEGTITNDDGRFYLESEAVWDTLVVSYIGYATRRIVLEQRVNTGLRIEMEESGEELDEVVVYMGRQPKKDNPAIDILRKIWEKKRRNGVKLFDQYAYDTYEKIEFDLNTIDSSLMESRVFRGLEFIFEDLDTSRITGKTYLPIFLNEKFSRVYGDNRIGEERTDVLGNKNSGFSNNQAIIAFVQDLYSEYDIYDNYLKFFDKSFTSPLSTTGVDTYNYVLADSAFLGDKWCYNIIYYPRRKNELTFKGDFWVNDTTYAVARINLAVTRSANINWVKEIYIEQEFDVLSDSVFLLKRDYMLSDFALNKKEESRGVYGKRTTVYDNYVFNRPRGRAFYKGESDPFDPRVFNRDDAFWSANRLEALNKDERGIYTLLDTLRTVPKFNTYYNLVSILGSGYVEIDKWNLDLGNIYSVFGYNDAEGVRLRGGARTYFGQNDPWRLEGYMAYGFLDKKVKYGISGKWLLDRKTRLILSGGNRRDIEQLGLSLTATNDVLGRSVASSAVFTVGNNNRLTNINLSTLAVDIEPLENFRIRFGGSLRTLRSALPDVFSLDYLDPEAPGGVASEVRQFDLTTTLIYTPGKETIGYGVERRDVNDTYSTLLLHYTQGLQGFLESDFDYRKVQFSYSQPWQVGGMGRLLSTVEVGKTFGEVPLVMLNVVPGNQTLFSIYNTFPNLDFYEFVTDTYASLHLEHNFNGRLFSRIPLLRDWNLREIVGLRGVWGQLSEANQLLNSPANIPLQAPDDSIYWEYSVGVGNIFKIFRIDFNFRGNYLDNPDARAFSVTGAFGFHF</sequence>
<dbReference type="KEGG" id="rbi:RB2501_03185"/>
<dbReference type="SUPFAM" id="SSF49464">
    <property type="entry name" value="Carboxypeptidase regulatory domain-like"/>
    <property type="match status" value="1"/>
</dbReference>
<dbReference type="AlphaFoldDB" id="A4CPS4"/>
<accession>A4CPS4</accession>
<organism evidence="2 3">
    <name type="scientific">Robiginitalea biformata (strain ATCC BAA-864 / DSM 15991 / KCTC 12146 / HTCC2501)</name>
    <dbReference type="NCBI Taxonomy" id="313596"/>
    <lineage>
        <taxon>Bacteria</taxon>
        <taxon>Pseudomonadati</taxon>
        <taxon>Bacteroidota</taxon>
        <taxon>Flavobacteriia</taxon>
        <taxon>Flavobacteriales</taxon>
        <taxon>Flavobacteriaceae</taxon>
        <taxon>Robiginitalea</taxon>
    </lineage>
</organism>
<keyword evidence="3" id="KW-1185">Reference proteome</keyword>
<dbReference type="Proteomes" id="UP000009049">
    <property type="component" value="Chromosome"/>
</dbReference>
<feature type="chain" id="PRO_5002667722" description="Outer membrane protein" evidence="1">
    <location>
        <begin position="22"/>
        <end position="834"/>
    </location>
</feature>